<dbReference type="Pfam" id="PF21746">
    <property type="entry name" value="DUF6869"/>
    <property type="match status" value="1"/>
</dbReference>
<dbReference type="AlphaFoldDB" id="A0A1E3W7Z7"/>
<gene>
    <name evidence="2" type="ORF">AUC69_00080</name>
</gene>
<organism evidence="2 3">
    <name type="scientific">Methyloceanibacter superfactus</name>
    <dbReference type="NCBI Taxonomy" id="1774969"/>
    <lineage>
        <taxon>Bacteria</taxon>
        <taxon>Pseudomonadati</taxon>
        <taxon>Pseudomonadota</taxon>
        <taxon>Alphaproteobacteria</taxon>
        <taxon>Hyphomicrobiales</taxon>
        <taxon>Hyphomicrobiaceae</taxon>
        <taxon>Methyloceanibacter</taxon>
    </lineage>
</organism>
<reference evidence="2 3" key="1">
    <citation type="journal article" date="2016" name="Environ. Microbiol.">
        <title>New Methyloceanibacter diversity from North Sea sediments includes methanotroph containing solely the soluble methane monooxygenase.</title>
        <authorList>
            <person name="Vekeman B."/>
            <person name="Kerckhof F.M."/>
            <person name="Cremers G."/>
            <person name="de Vos P."/>
            <person name="Vandamme P."/>
            <person name="Boon N."/>
            <person name="Op den Camp H.J."/>
            <person name="Heylen K."/>
        </authorList>
    </citation>
    <scope>NUCLEOTIDE SEQUENCE [LARGE SCALE GENOMIC DNA]</scope>
    <source>
        <strain evidence="2 3">R-67175</strain>
    </source>
</reference>
<dbReference type="RefSeq" id="WP_069440356.1">
    <property type="nucleotide sequence ID" value="NZ_LPWF01000002.1"/>
</dbReference>
<protein>
    <recommendedName>
        <fullName evidence="1">DUF6869 domain-containing protein</fullName>
    </recommendedName>
</protein>
<dbReference type="OrthoDB" id="7957202at2"/>
<dbReference type="EMBL" id="LPWF01000002">
    <property type="protein sequence ID" value="ODS01948.1"/>
    <property type="molecule type" value="Genomic_DNA"/>
</dbReference>
<keyword evidence="3" id="KW-1185">Reference proteome</keyword>
<dbReference type="Proteomes" id="UP000094472">
    <property type="component" value="Unassembled WGS sequence"/>
</dbReference>
<evidence type="ECO:0000313" key="3">
    <source>
        <dbReference type="Proteomes" id="UP000094472"/>
    </source>
</evidence>
<evidence type="ECO:0000259" key="1">
    <source>
        <dbReference type="Pfam" id="PF21746"/>
    </source>
</evidence>
<evidence type="ECO:0000313" key="2">
    <source>
        <dbReference type="EMBL" id="ODS01948.1"/>
    </source>
</evidence>
<name>A0A1E3W7Z7_9HYPH</name>
<proteinExistence type="predicted"/>
<dbReference type="STRING" id="1774969.AUC69_00080"/>
<comment type="caution">
    <text evidence="2">The sequence shown here is derived from an EMBL/GenBank/DDBJ whole genome shotgun (WGS) entry which is preliminary data.</text>
</comment>
<dbReference type="InterPro" id="IPR049221">
    <property type="entry name" value="DUF6869"/>
</dbReference>
<feature type="domain" description="DUF6869" evidence="1">
    <location>
        <begin position="139"/>
        <end position="237"/>
    </location>
</feature>
<sequence>MYFDGLAQDDPERAVAFIAADELDDEPDDEIVALLAEGKLLGQLLNVHAPRVAGRLQELALRQPRLRWLMGRLAGSIAGGLVVSSEAKRRLLAIADEPAFRKWRDSRLSDDEPTDFAALPLKDLAAAWVEITVRSDRDRERDRNWYALFDFQSDLVSNDPLAALELVKAILAIEENQNVLGLLAAGLLEDLLPDEDGPVIDAVVAEAERDLRFRNLLCGVWFYGMSPEVTERLEKARGEVQ</sequence>
<accession>A0A1E3W7Z7</accession>